<dbReference type="EMBL" id="FCON02000031">
    <property type="protein sequence ID" value="SAL61639.1"/>
    <property type="molecule type" value="Genomic_DNA"/>
</dbReference>
<protein>
    <submittedName>
        <fullName evidence="3">3-oxoacyl-[acyl-carrier-protein] reductase</fullName>
    </submittedName>
</protein>
<keyword evidence="4" id="KW-1185">Reference proteome</keyword>
<dbReference type="InterPro" id="IPR036291">
    <property type="entry name" value="NAD(P)-bd_dom_sf"/>
</dbReference>
<dbReference type="Proteomes" id="UP000054770">
    <property type="component" value="Unassembled WGS sequence"/>
</dbReference>
<keyword evidence="2" id="KW-0560">Oxidoreductase</keyword>
<dbReference type="PRINTS" id="PR00081">
    <property type="entry name" value="GDHRDH"/>
</dbReference>
<dbReference type="PANTHER" id="PTHR43639:SF1">
    <property type="entry name" value="SHORT-CHAIN DEHYDROGENASE_REDUCTASE FAMILY PROTEIN"/>
    <property type="match status" value="1"/>
</dbReference>
<dbReference type="PRINTS" id="PR00080">
    <property type="entry name" value="SDRFAMILY"/>
</dbReference>
<dbReference type="Gene3D" id="3.40.50.720">
    <property type="entry name" value="NAD(P)-binding Rossmann-like Domain"/>
    <property type="match status" value="1"/>
</dbReference>
<dbReference type="AlphaFoldDB" id="A0A158IZU8"/>
<dbReference type="CDD" id="cd05233">
    <property type="entry name" value="SDR_c"/>
    <property type="match status" value="1"/>
</dbReference>
<dbReference type="GO" id="GO:0016491">
    <property type="term" value="F:oxidoreductase activity"/>
    <property type="evidence" value="ECO:0007669"/>
    <property type="project" value="UniProtKB-KW"/>
</dbReference>
<comment type="similarity">
    <text evidence="1">Belongs to the short-chain dehydrogenases/reductases (SDR) family.</text>
</comment>
<reference evidence="3" key="1">
    <citation type="submission" date="2016-01" db="EMBL/GenBank/DDBJ databases">
        <authorList>
            <person name="Peeters C."/>
        </authorList>
    </citation>
    <scope>NUCLEOTIDE SEQUENCE [LARGE SCALE GENOMIC DNA]</scope>
    <source>
        <strain evidence="3">LMG 22940</strain>
    </source>
</reference>
<dbReference type="FunFam" id="3.40.50.720:FF:000084">
    <property type="entry name" value="Short-chain dehydrogenase reductase"/>
    <property type="match status" value="1"/>
</dbReference>
<dbReference type="PANTHER" id="PTHR43639">
    <property type="entry name" value="OXIDOREDUCTASE, SHORT-CHAIN DEHYDROGENASE/REDUCTASE FAMILY (AFU_ORTHOLOGUE AFUA_5G02870)"/>
    <property type="match status" value="1"/>
</dbReference>
<evidence type="ECO:0000313" key="3">
    <source>
        <dbReference type="EMBL" id="SAL61639.1"/>
    </source>
</evidence>
<organism evidence="3 4">
    <name type="scientific">Caballeronia choica</name>
    <dbReference type="NCBI Taxonomy" id="326476"/>
    <lineage>
        <taxon>Bacteria</taxon>
        <taxon>Pseudomonadati</taxon>
        <taxon>Pseudomonadota</taxon>
        <taxon>Betaproteobacteria</taxon>
        <taxon>Burkholderiales</taxon>
        <taxon>Burkholderiaceae</taxon>
        <taxon>Caballeronia</taxon>
    </lineage>
</organism>
<dbReference type="SUPFAM" id="SSF51735">
    <property type="entry name" value="NAD(P)-binding Rossmann-fold domains"/>
    <property type="match status" value="1"/>
</dbReference>
<accession>A0A158IZU8</accession>
<sequence>MQDLKNKVVLITGASSGIGAALARAFGARGARVAVHYRSGADAAHTLVSQVKDAGGDAIAVQADVTQSAQVDDMVAKVHAHFGRIDVLVNNAGGFVRRAPIVEADDDYIDEVFRLNARSVVAVSRRVIPLMAQAGGGNIINVTTQAARTGGGPGAGLYAACKGFVSTITRTMAKELVGDGIRVNAVAPGVIETPFHDGHSSPEILKRFSAAIPMGRLGTADECTGAFLFLASDEASSYVTGQIVEVNGGQVMP</sequence>
<dbReference type="NCBIfam" id="NF005559">
    <property type="entry name" value="PRK07231.1"/>
    <property type="match status" value="1"/>
</dbReference>
<evidence type="ECO:0000256" key="1">
    <source>
        <dbReference type="ARBA" id="ARBA00006484"/>
    </source>
</evidence>
<dbReference type="Pfam" id="PF13561">
    <property type="entry name" value="adh_short_C2"/>
    <property type="match status" value="1"/>
</dbReference>
<name>A0A158IZU8_9BURK</name>
<dbReference type="RefSeq" id="WP_087645325.1">
    <property type="nucleotide sequence ID" value="NZ_FCON02000031.1"/>
</dbReference>
<gene>
    <name evidence="3" type="ORF">AWB68_03203</name>
</gene>
<evidence type="ECO:0000313" key="4">
    <source>
        <dbReference type="Proteomes" id="UP000054770"/>
    </source>
</evidence>
<evidence type="ECO:0000256" key="2">
    <source>
        <dbReference type="ARBA" id="ARBA00023002"/>
    </source>
</evidence>
<dbReference type="InterPro" id="IPR002347">
    <property type="entry name" value="SDR_fam"/>
</dbReference>
<comment type="caution">
    <text evidence="3">The sequence shown here is derived from an EMBL/GenBank/DDBJ whole genome shotgun (WGS) entry which is preliminary data.</text>
</comment>
<dbReference type="OrthoDB" id="9806974at2"/>
<proteinExistence type="inferred from homology"/>